<evidence type="ECO:0000313" key="2">
    <source>
        <dbReference type="EMBL" id="KZV34303.1"/>
    </source>
</evidence>
<evidence type="ECO:0000256" key="1">
    <source>
        <dbReference type="SAM" id="SignalP"/>
    </source>
</evidence>
<organism evidence="2 3">
    <name type="scientific">Dorcoceras hygrometricum</name>
    <dbReference type="NCBI Taxonomy" id="472368"/>
    <lineage>
        <taxon>Eukaryota</taxon>
        <taxon>Viridiplantae</taxon>
        <taxon>Streptophyta</taxon>
        <taxon>Embryophyta</taxon>
        <taxon>Tracheophyta</taxon>
        <taxon>Spermatophyta</taxon>
        <taxon>Magnoliopsida</taxon>
        <taxon>eudicotyledons</taxon>
        <taxon>Gunneridae</taxon>
        <taxon>Pentapetalae</taxon>
        <taxon>asterids</taxon>
        <taxon>lamiids</taxon>
        <taxon>Lamiales</taxon>
        <taxon>Gesneriaceae</taxon>
        <taxon>Didymocarpoideae</taxon>
        <taxon>Trichosporeae</taxon>
        <taxon>Loxocarpinae</taxon>
        <taxon>Dorcoceras</taxon>
    </lineage>
</organism>
<proteinExistence type="predicted"/>
<feature type="chain" id="PRO_5016439577" evidence="1">
    <location>
        <begin position="19"/>
        <end position="439"/>
    </location>
</feature>
<dbReference type="GO" id="GO:0006508">
    <property type="term" value="P:proteolysis"/>
    <property type="evidence" value="ECO:0007669"/>
    <property type="project" value="UniProtKB-KW"/>
</dbReference>
<keyword evidence="1" id="KW-0732">Signal</keyword>
<evidence type="ECO:0000313" key="3">
    <source>
        <dbReference type="Proteomes" id="UP000250235"/>
    </source>
</evidence>
<sequence length="439" mass="46879">MLAAVYASVLLLLASVDACFEYERVTPAYLISLLGSVSHYERSYHGYSAGRGVDPVGGAAGAAMLTWISVVGVLARITVASDQLLTSAAERSHALRLLVCESAVGSEVTCSSATSFGDMCCSDFVVAAVCVLIVAQELVSCCSRPVVTAVLILPGCEGERQCITLISLLVTDLCCSDFVVAAVCVLIVAQELVSCCIAYTLSLLQGQSSKLQEMLTQKLKPTEAPTEFTARRRSSFALLLQCRFRASNGSLSPRPPLVVVAAMLTWISVVGVLARITVASDQLLTSAAERSHALRLLVCESAVGSEVTCSSATSFGDMCCSDFVVAAVCVLIVAQELVSCCSRPVVTAVLILPGCEGERKYITLISLLVWCKDERVILVCLYTHPWPPFFAEFVVSCSPYWGLSPRSLWGCCVVCLFVVQVFQVIPLAVSLTHLEVPQE</sequence>
<dbReference type="AlphaFoldDB" id="A0A2Z7BIN0"/>
<dbReference type="Proteomes" id="UP000250235">
    <property type="component" value="Unassembled WGS sequence"/>
</dbReference>
<accession>A0A2Z7BIN0</accession>
<keyword evidence="3" id="KW-1185">Reference proteome</keyword>
<feature type="signal peptide" evidence="1">
    <location>
        <begin position="1"/>
        <end position="18"/>
    </location>
</feature>
<keyword evidence="2" id="KW-0378">Hydrolase</keyword>
<protein>
    <submittedName>
        <fullName evidence="2">Protease-associated domain-containing family protein</fullName>
    </submittedName>
</protein>
<gene>
    <name evidence="2" type="ORF">F511_37719</name>
</gene>
<dbReference type="GO" id="GO:0008233">
    <property type="term" value="F:peptidase activity"/>
    <property type="evidence" value="ECO:0007669"/>
    <property type="project" value="UniProtKB-KW"/>
</dbReference>
<name>A0A2Z7BIN0_9LAMI</name>
<keyword evidence="2" id="KW-0645">Protease</keyword>
<dbReference type="EMBL" id="KV005102">
    <property type="protein sequence ID" value="KZV34303.1"/>
    <property type="molecule type" value="Genomic_DNA"/>
</dbReference>
<reference evidence="2 3" key="1">
    <citation type="journal article" date="2015" name="Proc. Natl. Acad. Sci. U.S.A.">
        <title>The resurrection genome of Boea hygrometrica: A blueprint for survival of dehydration.</title>
        <authorList>
            <person name="Xiao L."/>
            <person name="Yang G."/>
            <person name="Zhang L."/>
            <person name="Yang X."/>
            <person name="Zhao S."/>
            <person name="Ji Z."/>
            <person name="Zhou Q."/>
            <person name="Hu M."/>
            <person name="Wang Y."/>
            <person name="Chen M."/>
            <person name="Xu Y."/>
            <person name="Jin H."/>
            <person name="Xiao X."/>
            <person name="Hu G."/>
            <person name="Bao F."/>
            <person name="Hu Y."/>
            <person name="Wan P."/>
            <person name="Li L."/>
            <person name="Deng X."/>
            <person name="Kuang T."/>
            <person name="Xiang C."/>
            <person name="Zhu J.K."/>
            <person name="Oliver M.J."/>
            <person name="He Y."/>
        </authorList>
    </citation>
    <scope>NUCLEOTIDE SEQUENCE [LARGE SCALE GENOMIC DNA]</scope>
    <source>
        <strain evidence="3">cv. XS01</strain>
    </source>
</reference>